<feature type="region of interest" description="Disordered" evidence="2">
    <location>
        <begin position="92"/>
        <end position="115"/>
    </location>
</feature>
<dbReference type="PANTHER" id="PTHR30536:SF5">
    <property type="entry name" value="ALTRONATE DEHYDRATASE"/>
    <property type="match status" value="1"/>
</dbReference>
<feature type="domain" description="SAF" evidence="3">
    <location>
        <begin position="25"/>
        <end position="96"/>
    </location>
</feature>
<keyword evidence="1" id="KW-0456">Lyase</keyword>
<proteinExistence type="predicted"/>
<evidence type="ECO:0000259" key="3">
    <source>
        <dbReference type="SMART" id="SM00858"/>
    </source>
</evidence>
<dbReference type="Proteomes" id="UP001253595">
    <property type="component" value="Unassembled WGS sequence"/>
</dbReference>
<dbReference type="InterPro" id="IPR052172">
    <property type="entry name" value="UxaA_altronate/galactarate_dh"/>
</dbReference>
<organism evidence="4 5">
    <name type="scientific">Cellvibrio fibrivorans</name>
    <dbReference type="NCBI Taxonomy" id="126350"/>
    <lineage>
        <taxon>Bacteria</taxon>
        <taxon>Pseudomonadati</taxon>
        <taxon>Pseudomonadota</taxon>
        <taxon>Gammaproteobacteria</taxon>
        <taxon>Cellvibrionales</taxon>
        <taxon>Cellvibrionaceae</taxon>
        <taxon>Cellvibrio</taxon>
    </lineage>
</organism>
<evidence type="ECO:0000313" key="4">
    <source>
        <dbReference type="EMBL" id="MDR7091665.1"/>
    </source>
</evidence>
<evidence type="ECO:0000256" key="2">
    <source>
        <dbReference type="SAM" id="MobiDB-lite"/>
    </source>
</evidence>
<comment type="caution">
    <text evidence="4">The sequence shown here is derived from an EMBL/GenBank/DDBJ whole genome shotgun (WGS) entry which is preliminary data.</text>
</comment>
<dbReference type="InterPro" id="IPR044144">
    <property type="entry name" value="SAF_UxaA/GarD"/>
</dbReference>
<dbReference type="InterPro" id="IPR013974">
    <property type="entry name" value="SAF"/>
</dbReference>
<accession>A0ABU1V2J0</accession>
<dbReference type="SMART" id="SM00858">
    <property type="entry name" value="SAF"/>
    <property type="match status" value="1"/>
</dbReference>
<keyword evidence="5" id="KW-1185">Reference proteome</keyword>
<dbReference type="PANTHER" id="PTHR30536">
    <property type="entry name" value="ALTRONATE/GALACTARATE DEHYDRATASE"/>
    <property type="match status" value="1"/>
</dbReference>
<dbReference type="RefSeq" id="WP_310075197.1">
    <property type="nucleotide sequence ID" value="NZ_JAVDVX010000007.1"/>
</dbReference>
<dbReference type="EMBL" id="JAVDVX010000007">
    <property type="protein sequence ID" value="MDR7091665.1"/>
    <property type="molecule type" value="Genomic_DNA"/>
</dbReference>
<dbReference type="CDD" id="cd11613">
    <property type="entry name" value="SAF_AH_GD"/>
    <property type="match status" value="1"/>
</dbReference>
<dbReference type="Gene3D" id="2.30.130.110">
    <property type="match status" value="1"/>
</dbReference>
<reference evidence="4 5" key="1">
    <citation type="submission" date="2023-07" db="EMBL/GenBank/DDBJ databases">
        <title>Sorghum-associated microbial communities from plants grown in Nebraska, USA.</title>
        <authorList>
            <person name="Schachtman D."/>
        </authorList>
    </citation>
    <scope>NUCLEOTIDE SEQUENCE [LARGE SCALE GENOMIC DNA]</scope>
    <source>
        <strain evidence="4 5">BE190</strain>
    </source>
</reference>
<name>A0ABU1V2J0_9GAMM</name>
<sequence>MTQTADPVAQQKPALAPVILLHPEDNILVCVKQIHSGDALSIDGEVITSQIDIAVGHKIARTALSAGDKVYRYGAPIGSMTDAVAKGEHVHMHNMKSDYIPSHTRSRQNKDRSES</sequence>
<protein>
    <recommendedName>
        <fullName evidence="3">SAF domain-containing protein</fullName>
    </recommendedName>
</protein>
<evidence type="ECO:0000256" key="1">
    <source>
        <dbReference type="ARBA" id="ARBA00023239"/>
    </source>
</evidence>
<evidence type="ECO:0000313" key="5">
    <source>
        <dbReference type="Proteomes" id="UP001253595"/>
    </source>
</evidence>
<gene>
    <name evidence="4" type="ORF">J2X05_003700</name>
</gene>